<dbReference type="InParanoid" id="A0LSZ5"/>
<proteinExistence type="predicted"/>
<dbReference type="EMBL" id="CP000481">
    <property type="protein sequence ID" value="ABK52555.1"/>
    <property type="molecule type" value="Genomic_DNA"/>
</dbReference>
<dbReference type="HOGENOM" id="CLU_896124_0_0_11"/>
<sequence length="339" mass="38345">MVQRAVGEVSTCPGRVFHRPTDLRRSSDIVGLRVGRVNEGLPSPGAPSPSGPRRAAAYLRRLLTEPGPYRRRWQQHALRLRGTRINQAAVAHVLARRLWEAGERDEEHADLPRELKDRVARALRGEVLSPATLRLFIEAFDFTDTEAARLWQLLSGPDADTPREAARGRLARTLLWNETLWLGPDGAPREHRMIHVLQSLVDGLDSEIWVVDAAAQQVEVVHGGRLVELASTAAQECRATIEFDHPLGSGETLLLECVARFASGLDRPVEFRRRVDERVENLEMRVHFHPDRLPRHVWWVVTGAGMSSHPETVLLDADHAVYRRLARLEHATAGFRWQW</sequence>
<dbReference type="AlphaFoldDB" id="A0LSZ5"/>
<protein>
    <submittedName>
        <fullName evidence="1">Uncharacterized protein</fullName>
    </submittedName>
</protein>
<keyword evidence="2" id="KW-1185">Reference proteome</keyword>
<name>A0LSZ5_ACIC1</name>
<dbReference type="eggNOG" id="ENOG5032UET">
    <property type="taxonomic scope" value="Bacteria"/>
</dbReference>
<dbReference type="STRING" id="351607.Acel_0782"/>
<reference evidence="1 2" key="1">
    <citation type="journal article" date="2009" name="Genome Res.">
        <title>Complete genome of the cellulolytic thermophile Acidothermus cellulolyticus 11B provides insights into its ecophysiological and evolutionary adaptations.</title>
        <authorList>
            <person name="Barabote R.D."/>
            <person name="Xie G."/>
            <person name="Leu D.H."/>
            <person name="Normand P."/>
            <person name="Necsulea A."/>
            <person name="Daubin V."/>
            <person name="Medigue C."/>
            <person name="Adney W.S."/>
            <person name="Xu X.C."/>
            <person name="Lapidus A."/>
            <person name="Parales R.E."/>
            <person name="Detter C."/>
            <person name="Pujic P."/>
            <person name="Bruce D."/>
            <person name="Lavire C."/>
            <person name="Challacombe J.F."/>
            <person name="Brettin T.S."/>
            <person name="Berry A.M."/>
        </authorList>
    </citation>
    <scope>NUCLEOTIDE SEQUENCE [LARGE SCALE GENOMIC DNA]</scope>
    <source>
        <strain evidence="2">ATCC 43068 / DSM 8971 / 11B</strain>
    </source>
</reference>
<evidence type="ECO:0000313" key="1">
    <source>
        <dbReference type="EMBL" id="ABK52555.1"/>
    </source>
</evidence>
<gene>
    <name evidence="1" type="ordered locus">Acel_0782</name>
</gene>
<accession>A0LSZ5</accession>
<evidence type="ECO:0000313" key="2">
    <source>
        <dbReference type="Proteomes" id="UP000008221"/>
    </source>
</evidence>
<dbReference type="KEGG" id="ace:Acel_0782"/>
<organism evidence="1 2">
    <name type="scientific">Acidothermus cellulolyticus (strain ATCC 43068 / DSM 8971 / 11B)</name>
    <dbReference type="NCBI Taxonomy" id="351607"/>
    <lineage>
        <taxon>Bacteria</taxon>
        <taxon>Bacillati</taxon>
        <taxon>Actinomycetota</taxon>
        <taxon>Actinomycetes</taxon>
        <taxon>Acidothermales</taxon>
        <taxon>Acidothermaceae</taxon>
        <taxon>Acidothermus</taxon>
    </lineage>
</organism>
<dbReference type="Proteomes" id="UP000008221">
    <property type="component" value="Chromosome"/>
</dbReference>